<feature type="domain" description="NAD(P)-binding" evidence="1">
    <location>
        <begin position="7"/>
        <end position="152"/>
    </location>
</feature>
<dbReference type="OrthoDB" id="9798632at2"/>
<evidence type="ECO:0000259" key="1">
    <source>
        <dbReference type="Pfam" id="PF13460"/>
    </source>
</evidence>
<proteinExistence type="predicted"/>
<dbReference type="SUPFAM" id="SSF51735">
    <property type="entry name" value="NAD(P)-binding Rossmann-fold domains"/>
    <property type="match status" value="1"/>
</dbReference>
<keyword evidence="3" id="KW-1185">Reference proteome</keyword>
<dbReference type="AlphaFoldDB" id="A0A0E9N3X0"/>
<name>A0A0E9N3X0_9BACT</name>
<dbReference type="GO" id="GO:0051170">
    <property type="term" value="P:import into nucleus"/>
    <property type="evidence" value="ECO:0007669"/>
    <property type="project" value="TreeGrafter"/>
</dbReference>
<dbReference type="InterPro" id="IPR036291">
    <property type="entry name" value="NAD(P)-bd_dom_sf"/>
</dbReference>
<evidence type="ECO:0000313" key="3">
    <source>
        <dbReference type="Proteomes" id="UP000033121"/>
    </source>
</evidence>
<accession>A0A0E9N3X0</accession>
<sequence length="212" mass="23180">MKALIIGATGATGRDLLRMLLQDAAYGEVVIFVRRASGLTRAGVTEIVTDFDNIEAVAEQIRGDAWFSCLGTTRKLAGSRDKQWQVDYEIPAKFAEVAKRNGVRAAVLLSAYGASSTSNIFYSRMKGALEDKIESLAFDQYIIFRPGLLQRRNSDRAGERISAGILNFLNSIGLFKKFRPVPTEVLAAKMAKAPRALGAGRHVVSLDRIVSL</sequence>
<dbReference type="InterPro" id="IPR016040">
    <property type="entry name" value="NAD(P)-bd_dom"/>
</dbReference>
<dbReference type="GO" id="GO:0005737">
    <property type="term" value="C:cytoplasm"/>
    <property type="evidence" value="ECO:0007669"/>
    <property type="project" value="TreeGrafter"/>
</dbReference>
<comment type="caution">
    <text evidence="2">The sequence shown here is derived from an EMBL/GenBank/DDBJ whole genome shotgun (WGS) entry which is preliminary data.</text>
</comment>
<gene>
    <name evidence="2" type="ORF">FPE01S_03_07210</name>
</gene>
<dbReference type="PANTHER" id="PTHR14097:SF7">
    <property type="entry name" value="OXIDOREDUCTASE HTATIP2"/>
    <property type="match status" value="1"/>
</dbReference>
<dbReference type="Pfam" id="PF13460">
    <property type="entry name" value="NAD_binding_10"/>
    <property type="match status" value="1"/>
</dbReference>
<evidence type="ECO:0000313" key="2">
    <source>
        <dbReference type="EMBL" id="GAO44682.1"/>
    </source>
</evidence>
<dbReference type="Proteomes" id="UP000033121">
    <property type="component" value="Unassembled WGS sequence"/>
</dbReference>
<dbReference type="RefSeq" id="WP_046370562.1">
    <property type="nucleotide sequence ID" value="NZ_BBWV01000003.1"/>
</dbReference>
<dbReference type="PANTHER" id="PTHR14097">
    <property type="entry name" value="OXIDOREDUCTASE HTATIP2"/>
    <property type="match status" value="1"/>
</dbReference>
<dbReference type="EMBL" id="BBWV01000003">
    <property type="protein sequence ID" value="GAO44682.1"/>
    <property type="molecule type" value="Genomic_DNA"/>
</dbReference>
<organism evidence="2 3">
    <name type="scientific">Flavihumibacter petaseus NBRC 106054</name>
    <dbReference type="NCBI Taxonomy" id="1220578"/>
    <lineage>
        <taxon>Bacteria</taxon>
        <taxon>Pseudomonadati</taxon>
        <taxon>Bacteroidota</taxon>
        <taxon>Chitinophagia</taxon>
        <taxon>Chitinophagales</taxon>
        <taxon>Chitinophagaceae</taxon>
        <taxon>Flavihumibacter</taxon>
    </lineage>
</organism>
<reference evidence="2 3" key="1">
    <citation type="submission" date="2015-04" db="EMBL/GenBank/DDBJ databases">
        <title>Whole genome shotgun sequence of Flavihumibacter petaseus NBRC 106054.</title>
        <authorList>
            <person name="Miyazawa S."/>
            <person name="Hosoyama A."/>
            <person name="Hashimoto M."/>
            <person name="Noguchi M."/>
            <person name="Tsuchikane K."/>
            <person name="Ohji S."/>
            <person name="Yamazoe A."/>
            <person name="Ichikawa N."/>
            <person name="Kimura A."/>
            <person name="Fujita N."/>
        </authorList>
    </citation>
    <scope>NUCLEOTIDE SEQUENCE [LARGE SCALE GENOMIC DNA]</scope>
    <source>
        <strain evidence="2 3">NBRC 106054</strain>
    </source>
</reference>
<protein>
    <submittedName>
        <fullName evidence="2">Putative oxidoreductase</fullName>
    </submittedName>
</protein>
<dbReference type="Gene3D" id="3.40.50.720">
    <property type="entry name" value="NAD(P)-binding Rossmann-like Domain"/>
    <property type="match status" value="1"/>
</dbReference>
<dbReference type="STRING" id="1220578.FPE01S_03_07210"/>